<keyword evidence="1" id="KW-0472">Membrane</keyword>
<keyword evidence="1" id="KW-0812">Transmembrane</keyword>
<evidence type="ECO:0000313" key="2">
    <source>
        <dbReference type="EMBL" id="SVA53243.1"/>
    </source>
</evidence>
<feature type="transmembrane region" description="Helical" evidence="1">
    <location>
        <begin position="9"/>
        <end position="28"/>
    </location>
</feature>
<protein>
    <submittedName>
        <fullName evidence="2">Uncharacterized protein</fullName>
    </submittedName>
</protein>
<accession>A0A381WMZ2</accession>
<dbReference type="EMBL" id="UINC01012158">
    <property type="protein sequence ID" value="SVA53243.1"/>
    <property type="molecule type" value="Genomic_DNA"/>
</dbReference>
<gene>
    <name evidence="2" type="ORF">METZ01_LOCUS106097</name>
</gene>
<keyword evidence="1" id="KW-1133">Transmembrane helix</keyword>
<proteinExistence type="predicted"/>
<reference evidence="2" key="1">
    <citation type="submission" date="2018-05" db="EMBL/GenBank/DDBJ databases">
        <authorList>
            <person name="Lanie J.A."/>
            <person name="Ng W.-L."/>
            <person name="Kazmierczak K.M."/>
            <person name="Andrzejewski T.M."/>
            <person name="Davidsen T.M."/>
            <person name="Wayne K.J."/>
            <person name="Tettelin H."/>
            <person name="Glass J.I."/>
            <person name="Rusch D."/>
            <person name="Podicherti R."/>
            <person name="Tsui H.-C.T."/>
            <person name="Winkler M.E."/>
        </authorList>
    </citation>
    <scope>NUCLEOTIDE SEQUENCE</scope>
</reference>
<name>A0A381WMZ2_9ZZZZ</name>
<organism evidence="2">
    <name type="scientific">marine metagenome</name>
    <dbReference type="NCBI Taxonomy" id="408172"/>
    <lineage>
        <taxon>unclassified sequences</taxon>
        <taxon>metagenomes</taxon>
        <taxon>ecological metagenomes</taxon>
    </lineage>
</organism>
<evidence type="ECO:0000256" key="1">
    <source>
        <dbReference type="SAM" id="Phobius"/>
    </source>
</evidence>
<sequence>MDKEFKRKFWSGVTLTVIALAIIALLIAD</sequence>
<dbReference type="AlphaFoldDB" id="A0A381WMZ2"/>